<name>A0AAI8FDJ5_MESHY</name>
<dbReference type="AlphaFoldDB" id="A0AAI8FDJ5"/>
<dbReference type="Proteomes" id="UP000009399">
    <property type="component" value="Chromosome"/>
</dbReference>
<accession>A0AAI8FDJ5</accession>
<gene>
    <name evidence="1" type="ORF">MOS_054</name>
</gene>
<evidence type="ECO:0000313" key="2">
    <source>
        <dbReference type="Proteomes" id="UP000009399"/>
    </source>
</evidence>
<dbReference type="EMBL" id="CP003914">
    <property type="protein sequence ID" value="AFX73986.1"/>
    <property type="molecule type" value="Genomic_DNA"/>
</dbReference>
<dbReference type="KEGG" id="mhs:MOS_054"/>
<proteinExistence type="predicted"/>
<dbReference type="RefSeq" id="WP_013301883.1">
    <property type="nucleotide sequence ID" value="NC_019552.1"/>
</dbReference>
<protein>
    <submittedName>
        <fullName evidence="1">Uncharacterized protein</fullName>
    </submittedName>
</protein>
<evidence type="ECO:0000313" key="1">
    <source>
        <dbReference type="EMBL" id="AFX73986.1"/>
    </source>
</evidence>
<organism evidence="1 2">
    <name type="scientific">Mesomycoplasma hyorhinis SK76</name>
    <dbReference type="NCBI Taxonomy" id="1118964"/>
    <lineage>
        <taxon>Bacteria</taxon>
        <taxon>Bacillati</taxon>
        <taxon>Mycoplasmatota</taxon>
        <taxon>Mycoplasmoidales</taxon>
        <taxon>Metamycoplasmataceae</taxon>
        <taxon>Mesomycoplasma</taxon>
    </lineage>
</organism>
<sequence>MTTKDFEADENFITQEQYDKKAAEIQLINKEIEDKIKTLAQNKQKDPIEINKIKNEIFKKHNTNAGEFAQIENNPNDFNQIIRQILENQKVNINIKPYHMYGLTLIKTEISTADNSPFGISTNPELKTTFEKYIYLLLGYIAQDKPTELTRDPKIESILKQLEVPGAKIKKITLLTNKLTSEKPTVNWGRFVKVEFAEPVEHYLAKPHTKYQGITLDNIVYKNILFESNLDDIRNNNATLDAAIVKKAKEDKAQEVAKQK</sequence>
<reference evidence="1 2" key="1">
    <citation type="journal article" date="2013" name="Genome Announc.">
        <title>Complete Genome Sequence of Mycoplasma hyorhinis Strain SK76.</title>
        <authorList>
            <person name="Goodison S."/>
            <person name="Urquidi V."/>
            <person name="Kumar D."/>
            <person name="Reyes L."/>
            <person name="Rosser C.J."/>
        </authorList>
    </citation>
    <scope>NUCLEOTIDE SEQUENCE [LARGE SCALE GENOMIC DNA]</scope>
    <source>
        <strain evidence="1 2">SK76</strain>
    </source>
</reference>